<dbReference type="EnsemblMetazoa" id="GMOY007046-RA">
    <property type="protein sequence ID" value="GMOY007046-PA"/>
    <property type="gene ID" value="GMOY007046"/>
</dbReference>
<keyword evidence="6" id="KW-1185">Reference proteome</keyword>
<proteinExistence type="inferred from homology"/>
<dbReference type="PANTHER" id="PTHR48043:SF158">
    <property type="entry name" value="UDP-GLUCURONOSYLTRANSFERASE"/>
    <property type="match status" value="1"/>
</dbReference>
<dbReference type="PhylomeDB" id="A0A1B0G1A0"/>
<evidence type="ECO:0000256" key="2">
    <source>
        <dbReference type="ARBA" id="ARBA00022676"/>
    </source>
</evidence>
<keyword evidence="4" id="KW-0472">Membrane</keyword>
<dbReference type="CDD" id="cd03784">
    <property type="entry name" value="GT1_Gtf-like"/>
    <property type="match status" value="1"/>
</dbReference>
<dbReference type="EMBL" id="CCAG010008482">
    <property type="status" value="NOT_ANNOTATED_CDS"/>
    <property type="molecule type" value="Genomic_DNA"/>
</dbReference>
<accession>A0A1B0G1A0</accession>
<dbReference type="FunFam" id="3.40.50.2000:FF:000050">
    <property type="entry name" value="UDP-glucuronosyltransferase"/>
    <property type="match status" value="1"/>
</dbReference>
<dbReference type="InterPro" id="IPR002213">
    <property type="entry name" value="UDP_glucos_trans"/>
</dbReference>
<protein>
    <submittedName>
        <fullName evidence="5">Uncharacterized protein</fullName>
    </submittedName>
</protein>
<evidence type="ECO:0000313" key="6">
    <source>
        <dbReference type="Proteomes" id="UP000092444"/>
    </source>
</evidence>
<evidence type="ECO:0000256" key="4">
    <source>
        <dbReference type="SAM" id="Phobius"/>
    </source>
</evidence>
<dbReference type="SUPFAM" id="SSF53756">
    <property type="entry name" value="UDP-Glycosyltransferase/glycogen phosphorylase"/>
    <property type="match status" value="1"/>
</dbReference>
<evidence type="ECO:0000313" key="5">
    <source>
        <dbReference type="EnsemblMetazoa" id="GMOY007046-PA"/>
    </source>
</evidence>
<reference evidence="5" key="1">
    <citation type="submission" date="2020-05" db="UniProtKB">
        <authorList>
            <consortium name="EnsemblMetazoa"/>
        </authorList>
    </citation>
    <scope>IDENTIFICATION</scope>
    <source>
        <strain evidence="5">Yale</strain>
    </source>
</reference>
<evidence type="ECO:0000256" key="3">
    <source>
        <dbReference type="ARBA" id="ARBA00022679"/>
    </source>
</evidence>
<organism evidence="5 6">
    <name type="scientific">Glossina morsitans morsitans</name>
    <name type="common">Savannah tsetse fly</name>
    <dbReference type="NCBI Taxonomy" id="37546"/>
    <lineage>
        <taxon>Eukaryota</taxon>
        <taxon>Metazoa</taxon>
        <taxon>Ecdysozoa</taxon>
        <taxon>Arthropoda</taxon>
        <taxon>Hexapoda</taxon>
        <taxon>Insecta</taxon>
        <taxon>Pterygota</taxon>
        <taxon>Neoptera</taxon>
        <taxon>Endopterygota</taxon>
        <taxon>Diptera</taxon>
        <taxon>Brachycera</taxon>
        <taxon>Muscomorpha</taxon>
        <taxon>Hippoboscoidea</taxon>
        <taxon>Glossinidae</taxon>
        <taxon>Glossina</taxon>
    </lineage>
</organism>
<name>A0A1B0G1A0_GLOMM</name>
<dbReference type="PROSITE" id="PS00375">
    <property type="entry name" value="UDPGT"/>
    <property type="match status" value="1"/>
</dbReference>
<dbReference type="PANTHER" id="PTHR48043">
    <property type="entry name" value="EG:EG0003.4 PROTEIN-RELATED"/>
    <property type="match status" value="1"/>
</dbReference>
<comment type="similarity">
    <text evidence="1">Belongs to the UDP-glycosyltransferase family.</text>
</comment>
<sequence length="617" mass="71473">MESRNLSYHDAIKTIFVHIFLPRYKVPLELKAIVSRVVCPLLSKVGVYRNTNFQYQLWDRDCVYQKQMMPRLSLYGWFLLSLILPQIINGFNVLFMGPFPAPSHWLWLEHFQKDLLKRGHHVTSVNNFPAKQPHPNLTEIIIDPKFDIPYYCKYKILCLLQPNLINFTFSMCTIVPKAHIFTMRFASDFQNLQLWWHVGMTTSEHALNDPKIKKLIASKDYKFDLLILEQFFHESFLMFAHKFQCPIVTIGTMGYADNMDHNMGLITPWSIIPHLVLPHTDRMTFSQRAYNTYLSLYDSLMRKWVYIPKMQAMAEKHFGPFIEGPLPSVKDLERNISLMLINSHRSVDLPRPSMPGLIDVGGAHIMPARPLPTELQTFLDDASQGVVYFSLGSYMKSTDMPAERTATILQAFSQLKQKVLWKYENDTIGSLPSNIMIQKWLPQNDILAHRNVKLFITHGGIFGTQEGIHWGIPMLCIPLYGDQHRNSIKAVRGGYARSLVFSQMSSEDLVNNINLLINDPQYKRKAVEVSNKFRDNPIHPLKEASYWIEYIVRHKGAPHLKSYGAHIPLYQYLLLDVFACALLVVLVAIWLPWRLIKFLKKLGSKESNGRLQKLKKN</sequence>
<dbReference type="STRING" id="37546.A0A1B0G1A0"/>
<keyword evidence="4" id="KW-0812">Transmembrane</keyword>
<dbReference type="AlphaFoldDB" id="A0A1B0G1A0"/>
<dbReference type="GO" id="GO:0008194">
    <property type="term" value="F:UDP-glycosyltransferase activity"/>
    <property type="evidence" value="ECO:0007669"/>
    <property type="project" value="InterPro"/>
</dbReference>
<keyword evidence="4" id="KW-1133">Transmembrane helix</keyword>
<dbReference type="Pfam" id="PF00201">
    <property type="entry name" value="UDPGT"/>
    <property type="match status" value="1"/>
</dbReference>
<keyword evidence="3" id="KW-0808">Transferase</keyword>
<dbReference type="Gene3D" id="3.40.50.2000">
    <property type="entry name" value="Glycogen Phosphorylase B"/>
    <property type="match status" value="1"/>
</dbReference>
<dbReference type="InterPro" id="IPR035595">
    <property type="entry name" value="UDP_glycos_trans_CS"/>
</dbReference>
<dbReference type="EMBL" id="CCAG010008483">
    <property type="status" value="NOT_ANNOTATED_CDS"/>
    <property type="molecule type" value="Genomic_DNA"/>
</dbReference>
<feature type="transmembrane region" description="Helical" evidence="4">
    <location>
        <begin position="74"/>
        <end position="95"/>
    </location>
</feature>
<dbReference type="VEuPathDB" id="VectorBase:GMOY007046"/>
<evidence type="ECO:0000256" key="1">
    <source>
        <dbReference type="ARBA" id="ARBA00009995"/>
    </source>
</evidence>
<keyword evidence="2" id="KW-0328">Glycosyltransferase</keyword>
<dbReference type="Proteomes" id="UP000092444">
    <property type="component" value="Unassembled WGS sequence"/>
</dbReference>
<feature type="transmembrane region" description="Helical" evidence="4">
    <location>
        <begin position="569"/>
        <end position="591"/>
    </location>
</feature>
<dbReference type="InterPro" id="IPR050271">
    <property type="entry name" value="UDP-glycosyltransferase"/>
</dbReference>